<accession>A0A9X6NIX1</accession>
<feature type="transmembrane region" description="Helical" evidence="1">
    <location>
        <begin position="288"/>
        <end position="312"/>
    </location>
</feature>
<comment type="caution">
    <text evidence="2">The sequence shown here is derived from an EMBL/GenBank/DDBJ whole genome shotgun (WGS) entry which is preliminary data.</text>
</comment>
<feature type="transmembrane region" description="Helical" evidence="1">
    <location>
        <begin position="222"/>
        <end position="246"/>
    </location>
</feature>
<dbReference type="Proteomes" id="UP000192578">
    <property type="component" value="Unassembled WGS sequence"/>
</dbReference>
<feature type="transmembrane region" description="Helical" evidence="1">
    <location>
        <begin position="144"/>
        <end position="167"/>
    </location>
</feature>
<dbReference type="EMBL" id="MTYJ01000497">
    <property type="protein sequence ID" value="OWA54972.1"/>
    <property type="molecule type" value="Genomic_DNA"/>
</dbReference>
<sequence>MSLKYGVRSSTAFQTDAGSTPRVRHLRRSRRTGEINDTLRHSGTKCLLDNHQSLSDIFTFLCFATLTLWSSSTSTYDIDIAAHKKNSDFEILVVLNEARYSVSRVQEFTLLLLTFHYRRKVGQLFKRFGNRLQTPKATHIQAPFVAPLILMTFLIVFLCIIPECVVLSQKSSSNFDFPYVYGINISTEDYSSKYKGLMTFSEDNKVLIQAFMLFALGLHGSVFLYIVHVFVIALAVALTVAVRLQIRNAGDLLQRMTEAKSRVTCLDLLLFRRQCRALSEVADEVNTVLSPLLFVLLVSDVALLLGSVSWLLNPVLLSSYAFRHLCWLGYLVFRTGLLTYVAITSTETADSLLSKERILRMEHAEIAALISDSHAAVADIKSYVVGRDLLDSLSAKVPAVSVGLLGHLRKESVFAILSTCVGVVIFLYETSLNGRRPEVP</sequence>
<gene>
    <name evidence="2" type="ORF">BV898_19359</name>
</gene>
<dbReference type="AlphaFoldDB" id="A0A9X6NIX1"/>
<feature type="transmembrane region" description="Helical" evidence="1">
    <location>
        <begin position="412"/>
        <end position="428"/>
    </location>
</feature>
<keyword evidence="3" id="KW-1185">Reference proteome</keyword>
<feature type="transmembrane region" description="Helical" evidence="1">
    <location>
        <begin position="324"/>
        <end position="343"/>
    </location>
</feature>
<name>A0A9X6NIX1_HYPEX</name>
<keyword evidence="1" id="KW-0472">Membrane</keyword>
<keyword evidence="1" id="KW-1133">Transmembrane helix</keyword>
<organism evidence="2 3">
    <name type="scientific">Hypsibius exemplaris</name>
    <name type="common">Freshwater tardigrade</name>
    <dbReference type="NCBI Taxonomy" id="2072580"/>
    <lineage>
        <taxon>Eukaryota</taxon>
        <taxon>Metazoa</taxon>
        <taxon>Ecdysozoa</taxon>
        <taxon>Tardigrada</taxon>
        <taxon>Eutardigrada</taxon>
        <taxon>Parachela</taxon>
        <taxon>Hypsibioidea</taxon>
        <taxon>Hypsibiidae</taxon>
        <taxon>Hypsibius</taxon>
    </lineage>
</organism>
<evidence type="ECO:0000256" key="1">
    <source>
        <dbReference type="SAM" id="Phobius"/>
    </source>
</evidence>
<proteinExistence type="predicted"/>
<reference evidence="3" key="1">
    <citation type="submission" date="2017-01" db="EMBL/GenBank/DDBJ databases">
        <title>Comparative genomics of anhydrobiosis in the tardigrade Hypsibius dujardini.</title>
        <authorList>
            <person name="Yoshida Y."/>
            <person name="Koutsovoulos G."/>
            <person name="Laetsch D."/>
            <person name="Stevens L."/>
            <person name="Kumar S."/>
            <person name="Horikawa D."/>
            <person name="Ishino K."/>
            <person name="Komine S."/>
            <person name="Tomita M."/>
            <person name="Blaxter M."/>
            <person name="Arakawa K."/>
        </authorList>
    </citation>
    <scope>NUCLEOTIDE SEQUENCE [LARGE SCALE GENOMIC DNA]</scope>
    <source>
        <strain evidence="3">Z151</strain>
    </source>
</reference>
<evidence type="ECO:0000313" key="2">
    <source>
        <dbReference type="EMBL" id="OWA54972.1"/>
    </source>
</evidence>
<keyword evidence="1" id="KW-0812">Transmembrane</keyword>
<evidence type="ECO:0000313" key="3">
    <source>
        <dbReference type="Proteomes" id="UP000192578"/>
    </source>
</evidence>
<protein>
    <submittedName>
        <fullName evidence="2">Uncharacterized protein</fullName>
    </submittedName>
</protein>